<evidence type="ECO:0000313" key="2">
    <source>
        <dbReference type="Proteomes" id="UP000011529"/>
    </source>
</evidence>
<keyword evidence="2" id="KW-1185">Reference proteome</keyword>
<dbReference type="EMBL" id="ANMO01000100">
    <property type="protein sequence ID" value="EMB17219.1"/>
    <property type="molecule type" value="Genomic_DNA"/>
</dbReference>
<accession>M2B4T1</accession>
<sequence>MTKTITPTSQADMVNFLETDSSFAFEMQVRELFAAKRLRYRHGGTYDDPIERKPRQFDLTADLNLADAYLTVRLRMAIECKCLSEFAPMLVYRSPRSAYEAGHCVIARTCGDRTAVHNAIQYQQPMSMLSNETGAFPKACTLELQPSRSMYSSGEPVGKSAECITKDRNGNIKGGDKEIYPRWTQALQSASAMLPDIVNGYSDKKPIVINWIAPILVVPDDRLYVVDFNDSGAQTRAPTSVDRTSFFVDYTPSGVKIAGPEFRFGHLEIMTYSHLKSFVDRATHEDKRFFVEDHLSEHECFSQLSRL</sequence>
<proteinExistence type="predicted"/>
<reference evidence="1" key="1">
    <citation type="submission" date="2012-11" db="EMBL/GenBank/DDBJ databases">
        <title>Permanent draft genomes of Rhodopirellula europaea strain SH398 and 6C.</title>
        <authorList>
            <person name="Richter M."/>
            <person name="Richter-Heitmann T."/>
            <person name="Frank C."/>
            <person name="Harder J."/>
            <person name="Glockner F.O."/>
        </authorList>
    </citation>
    <scope>NUCLEOTIDE SEQUENCE</scope>
    <source>
        <strain evidence="1">6C</strain>
    </source>
</reference>
<dbReference type="RefSeq" id="WP_008656090.1">
    <property type="nucleotide sequence ID" value="NZ_ANMO01000100.1"/>
</dbReference>
<organism evidence="1 2">
    <name type="scientific">Rhodopirellula europaea 6C</name>
    <dbReference type="NCBI Taxonomy" id="1263867"/>
    <lineage>
        <taxon>Bacteria</taxon>
        <taxon>Pseudomonadati</taxon>
        <taxon>Planctomycetota</taxon>
        <taxon>Planctomycetia</taxon>
        <taxon>Pirellulales</taxon>
        <taxon>Pirellulaceae</taxon>
        <taxon>Rhodopirellula</taxon>
    </lineage>
</organism>
<dbReference type="PATRIC" id="fig|1263867.3.peg.2169"/>
<name>M2B4T1_9BACT</name>
<dbReference type="AlphaFoldDB" id="M2B4T1"/>
<dbReference type="Proteomes" id="UP000011529">
    <property type="component" value="Unassembled WGS sequence"/>
</dbReference>
<gene>
    <name evidence="1" type="ORF">RE6C_02041</name>
</gene>
<evidence type="ECO:0000313" key="1">
    <source>
        <dbReference type="EMBL" id="EMB17219.1"/>
    </source>
</evidence>
<protein>
    <submittedName>
        <fullName evidence="1">Uncharacterized protein</fullName>
    </submittedName>
</protein>
<reference evidence="1" key="2">
    <citation type="journal article" date="2013" name="Mar. Genomics">
        <title>Expression of sulfatases in Rhodopirellula baltica and the diversity of sulfatases in the genus Rhodopirellula.</title>
        <authorList>
            <person name="Wegner C.E."/>
            <person name="Richter-Heitmann T."/>
            <person name="Klindworth A."/>
            <person name="Klockow C."/>
            <person name="Richter M."/>
            <person name="Achstetter T."/>
            <person name="Glockner F.O."/>
            <person name="Harder J."/>
        </authorList>
    </citation>
    <scope>NUCLEOTIDE SEQUENCE [LARGE SCALE GENOMIC DNA]</scope>
    <source>
        <strain evidence="1">6C</strain>
    </source>
</reference>
<comment type="caution">
    <text evidence="1">The sequence shown here is derived from an EMBL/GenBank/DDBJ whole genome shotgun (WGS) entry which is preliminary data.</text>
</comment>